<dbReference type="CDD" id="cd00622">
    <property type="entry name" value="PLPDE_III_ODC"/>
    <property type="match status" value="1"/>
</dbReference>
<feature type="domain" description="Orn/DAP/Arg decarboxylase 2 C-terminal" evidence="12">
    <location>
        <begin position="406"/>
        <end position="494"/>
    </location>
</feature>
<evidence type="ECO:0000256" key="3">
    <source>
        <dbReference type="ARBA" id="ARBA00022898"/>
    </source>
</evidence>
<dbReference type="PRINTS" id="PR01182">
    <property type="entry name" value="ORNDCRBXLASE"/>
</dbReference>
<evidence type="ECO:0000256" key="7">
    <source>
        <dbReference type="ARBA" id="ARBA00046672"/>
    </source>
</evidence>
<feature type="active site" description="Proton donor" evidence="9">
    <location>
        <position position="467"/>
    </location>
</feature>
<evidence type="ECO:0000313" key="14">
    <source>
        <dbReference type="EMBL" id="CAD9481226.1"/>
    </source>
</evidence>
<dbReference type="PANTHER" id="PTHR11482">
    <property type="entry name" value="ARGININE/DIAMINOPIMELATE/ORNITHINE DECARBOXYLASE"/>
    <property type="match status" value="1"/>
</dbReference>
<dbReference type="PRINTS" id="PR01179">
    <property type="entry name" value="ODADCRBXLASE"/>
</dbReference>
<evidence type="ECO:0000256" key="10">
    <source>
        <dbReference type="RuleBase" id="RU003737"/>
    </source>
</evidence>
<dbReference type="AlphaFoldDB" id="A0A7S2MG87"/>
<evidence type="ECO:0000259" key="13">
    <source>
        <dbReference type="Pfam" id="PF02784"/>
    </source>
</evidence>
<comment type="cofactor">
    <cofactor evidence="1 9">
        <name>pyridoxal 5'-phosphate</name>
        <dbReference type="ChEBI" id="CHEBI:597326"/>
    </cofactor>
</comment>
<dbReference type="PROSITE" id="PS00878">
    <property type="entry name" value="ODR_DC_2_1"/>
    <property type="match status" value="1"/>
</dbReference>
<evidence type="ECO:0000256" key="9">
    <source>
        <dbReference type="PIRSR" id="PIRSR600183-50"/>
    </source>
</evidence>
<dbReference type="InterPro" id="IPR022657">
    <property type="entry name" value="De-COase2_CS"/>
</dbReference>
<accession>A0A7S2MG87</accession>
<evidence type="ECO:0000256" key="6">
    <source>
        <dbReference type="ARBA" id="ARBA00034138"/>
    </source>
</evidence>
<dbReference type="EMBL" id="HBGU01046087">
    <property type="protein sequence ID" value="CAD9481226.1"/>
    <property type="molecule type" value="Transcribed_RNA"/>
</dbReference>
<dbReference type="GO" id="GO:0005737">
    <property type="term" value="C:cytoplasm"/>
    <property type="evidence" value="ECO:0007669"/>
    <property type="project" value="TreeGrafter"/>
</dbReference>
<keyword evidence="4" id="KW-0456">Lyase</keyword>
<dbReference type="SUPFAM" id="SSF50621">
    <property type="entry name" value="Alanine racemase C-terminal domain-like"/>
    <property type="match status" value="1"/>
</dbReference>
<dbReference type="EC" id="4.1.1.17" evidence="6"/>
<dbReference type="FunFam" id="3.20.20.10:FF:000005">
    <property type="entry name" value="Ornithine decarboxylase"/>
    <property type="match status" value="1"/>
</dbReference>
<evidence type="ECO:0000256" key="11">
    <source>
        <dbReference type="SAM" id="MobiDB-lite"/>
    </source>
</evidence>
<evidence type="ECO:0000256" key="5">
    <source>
        <dbReference type="ARBA" id="ARBA00034115"/>
    </source>
</evidence>
<comment type="similarity">
    <text evidence="2 10">Belongs to the Orn/Lys/Arg decarboxylase class-II family.</text>
</comment>
<comment type="catalytic activity">
    <reaction evidence="8">
        <text>L-ornithine + H(+) = putrescine + CO2</text>
        <dbReference type="Rhea" id="RHEA:22964"/>
        <dbReference type="ChEBI" id="CHEBI:15378"/>
        <dbReference type="ChEBI" id="CHEBI:16526"/>
        <dbReference type="ChEBI" id="CHEBI:46911"/>
        <dbReference type="ChEBI" id="CHEBI:326268"/>
        <dbReference type="EC" id="4.1.1.17"/>
    </reaction>
</comment>
<evidence type="ECO:0000256" key="2">
    <source>
        <dbReference type="ARBA" id="ARBA00008872"/>
    </source>
</evidence>
<dbReference type="InterPro" id="IPR009006">
    <property type="entry name" value="Ala_racemase/Decarboxylase_C"/>
</dbReference>
<keyword evidence="3 9" id="KW-0663">Pyridoxal phosphate</keyword>
<dbReference type="PANTHER" id="PTHR11482:SF6">
    <property type="entry name" value="ORNITHINE DECARBOXYLASE 1-RELATED"/>
    <property type="match status" value="1"/>
</dbReference>
<dbReference type="SUPFAM" id="SSF51419">
    <property type="entry name" value="PLP-binding barrel"/>
    <property type="match status" value="1"/>
</dbReference>
<proteinExistence type="inferred from homology"/>
<evidence type="ECO:0000256" key="8">
    <source>
        <dbReference type="ARBA" id="ARBA00049127"/>
    </source>
</evidence>
<dbReference type="GO" id="GO:0033387">
    <property type="term" value="P:putrescine biosynthetic process from arginine, via ornithine"/>
    <property type="evidence" value="ECO:0007669"/>
    <property type="project" value="TreeGrafter"/>
</dbReference>
<reference evidence="14" key="1">
    <citation type="submission" date="2021-01" db="EMBL/GenBank/DDBJ databases">
        <authorList>
            <person name="Corre E."/>
            <person name="Pelletier E."/>
            <person name="Niang G."/>
            <person name="Scheremetjew M."/>
            <person name="Finn R."/>
            <person name="Kale V."/>
            <person name="Holt S."/>
            <person name="Cochrane G."/>
            <person name="Meng A."/>
            <person name="Brown T."/>
            <person name="Cohen L."/>
        </authorList>
    </citation>
    <scope>NUCLEOTIDE SEQUENCE</scope>
    <source>
        <strain evidence="14">UTEX LB 985</strain>
    </source>
</reference>
<dbReference type="InterPro" id="IPR002433">
    <property type="entry name" value="Orn_de-COase"/>
</dbReference>
<dbReference type="Gene3D" id="3.20.20.10">
    <property type="entry name" value="Alanine racemase"/>
    <property type="match status" value="1"/>
</dbReference>
<sequence>MAAISAPRLPMTSDEYGKWRRMLWSQRGPNVATPSYEGLLPCYRHALARCEPLARGPPAPTRSNVPAPAPAPQTAADNEGASESAGATRPLTARRELVVSKMLAGVAVGAEEPFYIVDLEAAQERLALWRELLPDIEPHYAAKCNGDPALLLTLAHGGCGFDCASKAEIEEVLALGVPASRLLYANPIKQPSHLRFAAQRGVNLTVFDGEAELHKIASLHPASQLLLRIAVDDSQAQCVLSNKYGAPPSDCAQLLSVAAELRLNVVGVSFHVGSGSSSGDAFRDAVERAAAVFKQAAAAGAPMSILDVGGGFPGVDTPEVFFAAMAASLRAALTLHFPKEWGVRYIAEPGRFFAASTHTLAASIIGKKIVKAPRPPPAPPPSDASAEMESASVESKEGTDVNGADDTSSEGVQTRINYYINDGLYGSFNCVLYDHASPECEVLPTAGVTSLVAPPGTPLCSVWGPTCDGIDCVLADASLPDLSVGAWLFFPDMGAYTSCAGSNFNGMSLPDVIYLQSRAQPAAAHPATACAAMLEQMRADSITPNSWQI</sequence>
<feature type="modified residue" description="N6-(pyridoxal phosphate)lysine" evidence="9">
    <location>
        <position position="143"/>
    </location>
</feature>
<feature type="region of interest" description="Disordered" evidence="11">
    <location>
        <begin position="371"/>
        <end position="409"/>
    </location>
</feature>
<dbReference type="InterPro" id="IPR022643">
    <property type="entry name" value="De-COase2_C"/>
</dbReference>
<protein>
    <recommendedName>
        <fullName evidence="6">ornithine decarboxylase</fullName>
        <ecNumber evidence="6">4.1.1.17</ecNumber>
    </recommendedName>
</protein>
<organism evidence="14">
    <name type="scientific">Haptolina brevifila</name>
    <dbReference type="NCBI Taxonomy" id="156173"/>
    <lineage>
        <taxon>Eukaryota</taxon>
        <taxon>Haptista</taxon>
        <taxon>Haptophyta</taxon>
        <taxon>Prymnesiophyceae</taxon>
        <taxon>Prymnesiales</taxon>
        <taxon>Prymnesiaceae</taxon>
        <taxon>Haptolina</taxon>
    </lineage>
</organism>
<evidence type="ECO:0000256" key="4">
    <source>
        <dbReference type="ARBA" id="ARBA00023239"/>
    </source>
</evidence>
<feature type="region of interest" description="Disordered" evidence="11">
    <location>
        <begin position="54"/>
        <end position="89"/>
    </location>
</feature>
<dbReference type="Pfam" id="PF02784">
    <property type="entry name" value="Orn_Arg_deC_N"/>
    <property type="match status" value="1"/>
</dbReference>
<feature type="compositionally biased region" description="Pro residues" evidence="11">
    <location>
        <begin position="373"/>
        <end position="382"/>
    </location>
</feature>
<dbReference type="InterPro" id="IPR000183">
    <property type="entry name" value="Orn/DAP/Arg_de-COase"/>
</dbReference>
<dbReference type="PROSITE" id="PS00879">
    <property type="entry name" value="ODR_DC_2_2"/>
    <property type="match status" value="1"/>
</dbReference>
<evidence type="ECO:0000259" key="12">
    <source>
        <dbReference type="Pfam" id="PF00278"/>
    </source>
</evidence>
<comment type="pathway">
    <text evidence="5">Amine and polyamine biosynthesis; putrescine biosynthesis via L-ornithine pathway; putrescine from L-ornithine: step 1/1.</text>
</comment>
<feature type="domain" description="Orn/DAP/Arg decarboxylase 2 N-terminal" evidence="13">
    <location>
        <begin position="123"/>
        <end position="355"/>
    </location>
</feature>
<dbReference type="GO" id="GO:0004586">
    <property type="term" value="F:ornithine decarboxylase activity"/>
    <property type="evidence" value="ECO:0007669"/>
    <property type="project" value="UniProtKB-EC"/>
</dbReference>
<evidence type="ECO:0000256" key="1">
    <source>
        <dbReference type="ARBA" id="ARBA00001933"/>
    </source>
</evidence>
<dbReference type="Pfam" id="PF00278">
    <property type="entry name" value="Orn_DAP_Arg_deC"/>
    <property type="match status" value="1"/>
</dbReference>
<dbReference type="InterPro" id="IPR029066">
    <property type="entry name" value="PLP-binding_barrel"/>
</dbReference>
<comment type="subunit">
    <text evidence="7">Homodimer. Only the dimer is catalytically active, as the active sites are constructed of residues from both monomers.</text>
</comment>
<dbReference type="Gene3D" id="2.40.37.10">
    <property type="entry name" value="Lyase, Ornithine Decarboxylase, Chain A, domain 1"/>
    <property type="match status" value="1"/>
</dbReference>
<dbReference type="InterPro" id="IPR022644">
    <property type="entry name" value="De-COase2_N"/>
</dbReference>
<name>A0A7S2MG87_9EUKA</name>
<gene>
    <name evidence="14" type="ORF">CBRE1094_LOCUS25099</name>
</gene>
<feature type="compositionally biased region" description="Low complexity" evidence="11">
    <location>
        <begin position="383"/>
        <end position="393"/>
    </location>
</feature>
<dbReference type="InterPro" id="IPR022653">
    <property type="entry name" value="De-COase2_pyr-phos_BS"/>
</dbReference>